<dbReference type="GO" id="GO:0006950">
    <property type="term" value="P:response to stress"/>
    <property type="evidence" value="ECO:0007669"/>
    <property type="project" value="TreeGrafter"/>
</dbReference>
<gene>
    <name evidence="2" type="ORF">I6U48_16145</name>
</gene>
<proteinExistence type="predicted"/>
<dbReference type="GO" id="GO:0003700">
    <property type="term" value="F:DNA-binding transcription factor activity"/>
    <property type="evidence" value="ECO:0007669"/>
    <property type="project" value="InterPro"/>
</dbReference>
<comment type="caution">
    <text evidence="2">The sequence shown here is derived from an EMBL/GenBank/DDBJ whole genome shotgun (WGS) entry which is preliminary data.</text>
</comment>
<organism evidence="2 3">
    <name type="scientific">Clostridium thailandense</name>
    <dbReference type="NCBI Taxonomy" id="2794346"/>
    <lineage>
        <taxon>Bacteria</taxon>
        <taxon>Bacillati</taxon>
        <taxon>Bacillota</taxon>
        <taxon>Clostridia</taxon>
        <taxon>Eubacteriales</taxon>
        <taxon>Clostridiaceae</taxon>
        <taxon>Clostridium</taxon>
    </lineage>
</organism>
<feature type="domain" description="HTH marR-type" evidence="1">
    <location>
        <begin position="1"/>
        <end position="149"/>
    </location>
</feature>
<reference evidence="2" key="1">
    <citation type="submission" date="2020-12" db="EMBL/GenBank/DDBJ databases">
        <title>Clostridium thailandense sp. nov., a novel acetogenic bacterium isolated from peat land soil in Thailand.</title>
        <authorList>
            <person name="Chaikitkaew S."/>
            <person name="Birkeland N.K."/>
        </authorList>
    </citation>
    <scope>NUCLEOTIDE SEQUENCE</scope>
    <source>
        <strain evidence="2">PL3</strain>
    </source>
</reference>
<evidence type="ECO:0000313" key="2">
    <source>
        <dbReference type="EMBL" id="MBV7274428.1"/>
    </source>
</evidence>
<dbReference type="AlphaFoldDB" id="A0A949X4R8"/>
<dbReference type="RefSeq" id="WP_218321495.1">
    <property type="nucleotide sequence ID" value="NZ_JAEEGC010000081.1"/>
</dbReference>
<keyword evidence="3" id="KW-1185">Reference proteome</keyword>
<name>A0A949X4R8_9CLOT</name>
<dbReference type="PANTHER" id="PTHR33164:SF43">
    <property type="entry name" value="HTH-TYPE TRANSCRIPTIONAL REPRESSOR YETL"/>
    <property type="match status" value="1"/>
</dbReference>
<dbReference type="PROSITE" id="PS50995">
    <property type="entry name" value="HTH_MARR_2"/>
    <property type="match status" value="1"/>
</dbReference>
<dbReference type="Proteomes" id="UP000694308">
    <property type="component" value="Unassembled WGS sequence"/>
</dbReference>
<dbReference type="SMART" id="SM00347">
    <property type="entry name" value="HTH_MARR"/>
    <property type="match status" value="1"/>
</dbReference>
<evidence type="ECO:0000313" key="3">
    <source>
        <dbReference type="Proteomes" id="UP000694308"/>
    </source>
</evidence>
<dbReference type="InterPro" id="IPR000835">
    <property type="entry name" value="HTH_MarR-typ"/>
</dbReference>
<accession>A0A949X4R8</accession>
<sequence>MNDSKIEVDNLFRKKVLDTLDNQSPINIQMNFWLNEMMTYHGVSYSEYRILRLLRKYPNGIEPSVIADKLAILRQTTTNMVDDLQKKYLVERSPHPVDRRRIYIKLTSEGVELADKLVEEMSSVQSSVLSNFTSEEMEKYLDIRIKIIKYTEDEIKKRYVEES</sequence>
<dbReference type="PANTHER" id="PTHR33164">
    <property type="entry name" value="TRANSCRIPTIONAL REGULATOR, MARR FAMILY"/>
    <property type="match status" value="1"/>
</dbReference>
<evidence type="ECO:0000259" key="1">
    <source>
        <dbReference type="PROSITE" id="PS50995"/>
    </source>
</evidence>
<dbReference type="Pfam" id="PF01047">
    <property type="entry name" value="MarR"/>
    <property type="match status" value="1"/>
</dbReference>
<dbReference type="EMBL" id="JAEEGC010000081">
    <property type="protein sequence ID" value="MBV7274428.1"/>
    <property type="molecule type" value="Genomic_DNA"/>
</dbReference>
<dbReference type="InterPro" id="IPR039422">
    <property type="entry name" value="MarR/SlyA-like"/>
</dbReference>
<protein>
    <submittedName>
        <fullName evidence="2">MarR family transcriptional regulator</fullName>
    </submittedName>
</protein>